<evidence type="ECO:0000313" key="4">
    <source>
        <dbReference type="Proteomes" id="UP001152797"/>
    </source>
</evidence>
<dbReference type="Proteomes" id="UP001152797">
    <property type="component" value="Unassembled WGS sequence"/>
</dbReference>
<keyword evidence="1" id="KW-1133">Transmembrane helix</keyword>
<comment type="caution">
    <text evidence="2">The sequence shown here is derived from an EMBL/GenBank/DDBJ whole genome shotgun (WGS) entry which is preliminary data.</text>
</comment>
<keyword evidence="4" id="KW-1185">Reference proteome</keyword>
<feature type="transmembrane region" description="Helical" evidence="1">
    <location>
        <begin position="315"/>
        <end position="336"/>
    </location>
</feature>
<sequence length="482" mass="53996">MVCFRCTGAALQRHQAHLRRERTSTLQAMQIHETVSPARWCVNFADLQFLELEVRQAIKDGEMCACDFASSQEECGRDAELYGPSIYIVNDLYIKPITAAAGKMSWALMMNPKGLDADLFITHAWQEGVFEFIEKVLASWPPRARHAWCCMLANPQNLDIGAMIQSPKVSPFAIALQQSKYMLVVPNRHTSVYTRLWCGYEAYLAFEGKKIIRTARRSILRPVAVAWMLMVPAMLLGIACGCLLARPDLDMNIYLAIVAFLASLVTEIFDGRCCLIANHLGVFTSVWLVIAWQPPDAWIQLQGFVLREATMVQRLLWLTATMFFAIAEIDRITFVARDIEGKELRRNFQGSLRFASCSQLRDEEHIRLEIGDKVAQVDQIIQVLIAAGMTSPALRDAALQGVNIDHAGDAAVAIPVLFLGPQLLCGLFQLGIKISWAAKSDAATVCFQAASIAARICFVILLCRRPIDERYFMMKVMTKLVI</sequence>
<dbReference type="OrthoDB" id="415394at2759"/>
<feature type="transmembrane region" description="Helical" evidence="1">
    <location>
        <begin position="410"/>
        <end position="430"/>
    </location>
</feature>
<evidence type="ECO:0000313" key="2">
    <source>
        <dbReference type="EMBL" id="CAI3985128.1"/>
    </source>
</evidence>
<evidence type="ECO:0000313" key="3">
    <source>
        <dbReference type="EMBL" id="CAL1138503.1"/>
    </source>
</evidence>
<feature type="transmembrane region" description="Helical" evidence="1">
    <location>
        <begin position="219"/>
        <end position="246"/>
    </location>
</feature>
<proteinExistence type="predicted"/>
<keyword evidence="1" id="KW-0812">Transmembrane</keyword>
<evidence type="ECO:0000256" key="1">
    <source>
        <dbReference type="SAM" id="Phobius"/>
    </source>
</evidence>
<dbReference type="EMBL" id="CAMXCT020000957">
    <property type="protein sequence ID" value="CAL1138503.1"/>
    <property type="molecule type" value="Genomic_DNA"/>
</dbReference>
<organism evidence="2">
    <name type="scientific">Cladocopium goreaui</name>
    <dbReference type="NCBI Taxonomy" id="2562237"/>
    <lineage>
        <taxon>Eukaryota</taxon>
        <taxon>Sar</taxon>
        <taxon>Alveolata</taxon>
        <taxon>Dinophyceae</taxon>
        <taxon>Suessiales</taxon>
        <taxon>Symbiodiniaceae</taxon>
        <taxon>Cladocopium</taxon>
    </lineage>
</organism>
<feature type="transmembrane region" description="Helical" evidence="1">
    <location>
        <begin position="252"/>
        <end position="269"/>
    </location>
</feature>
<name>A0A9P1FQY0_9DINO</name>
<accession>A0A9P1FQY0</accession>
<reference evidence="3" key="2">
    <citation type="submission" date="2024-04" db="EMBL/GenBank/DDBJ databases">
        <authorList>
            <person name="Chen Y."/>
            <person name="Shah S."/>
            <person name="Dougan E. K."/>
            <person name="Thang M."/>
            <person name="Chan C."/>
        </authorList>
    </citation>
    <scope>NUCLEOTIDE SEQUENCE [LARGE SCALE GENOMIC DNA]</scope>
</reference>
<keyword evidence="1" id="KW-0472">Membrane</keyword>
<dbReference type="EMBL" id="CAMXCT030000957">
    <property type="protein sequence ID" value="CAL4772440.1"/>
    <property type="molecule type" value="Genomic_DNA"/>
</dbReference>
<feature type="transmembrane region" description="Helical" evidence="1">
    <location>
        <begin position="442"/>
        <end position="463"/>
    </location>
</feature>
<dbReference type="AlphaFoldDB" id="A0A9P1FQY0"/>
<dbReference type="EMBL" id="CAMXCT010000957">
    <property type="protein sequence ID" value="CAI3985128.1"/>
    <property type="molecule type" value="Genomic_DNA"/>
</dbReference>
<gene>
    <name evidence="2" type="ORF">C1SCF055_LOCUS12611</name>
</gene>
<feature type="transmembrane region" description="Helical" evidence="1">
    <location>
        <begin position="276"/>
        <end position="295"/>
    </location>
</feature>
<reference evidence="2" key="1">
    <citation type="submission" date="2022-10" db="EMBL/GenBank/DDBJ databases">
        <authorList>
            <person name="Chen Y."/>
            <person name="Dougan E. K."/>
            <person name="Chan C."/>
            <person name="Rhodes N."/>
            <person name="Thang M."/>
        </authorList>
    </citation>
    <scope>NUCLEOTIDE SEQUENCE</scope>
</reference>
<protein>
    <submittedName>
        <fullName evidence="2">Uncharacterized protein</fullName>
    </submittedName>
</protein>